<evidence type="ECO:0000313" key="1">
    <source>
        <dbReference type="EMBL" id="CAB4149071.1"/>
    </source>
</evidence>
<dbReference type="EMBL" id="LR797126">
    <property type="protein sequence ID" value="CAB4188177.1"/>
    <property type="molecule type" value="Genomic_DNA"/>
</dbReference>
<accession>A0A6J5QZY8</accession>
<evidence type="ECO:0000313" key="2">
    <source>
        <dbReference type="EMBL" id="CAB4188177.1"/>
    </source>
</evidence>
<gene>
    <name evidence="2" type="ORF">UFOVP1179_2</name>
    <name evidence="1" type="ORF">UFOVP524_50</name>
</gene>
<dbReference type="EMBL" id="LR796505">
    <property type="protein sequence ID" value="CAB4149071.1"/>
    <property type="molecule type" value="Genomic_DNA"/>
</dbReference>
<protein>
    <submittedName>
        <fullName evidence="2">Uncharacterized protein</fullName>
    </submittedName>
</protein>
<reference evidence="2" key="1">
    <citation type="submission" date="2020-05" db="EMBL/GenBank/DDBJ databases">
        <authorList>
            <person name="Chiriac C."/>
            <person name="Salcher M."/>
            <person name="Ghai R."/>
            <person name="Kavagutti S V."/>
        </authorList>
    </citation>
    <scope>NUCLEOTIDE SEQUENCE</scope>
</reference>
<proteinExistence type="predicted"/>
<sequence>MRQDIQDDFEHYVLEDLKQKGCKTTQYRDKESQLTKGDYRCVYPDRDYNLELKCFHKVWSDGLCVELIQDSTPLADKTQPNSLGWFYNLIDCHYLVVGYHDQTDGTFLLCVEVDLKRLRNEWDEVVGFSGSPRFAFSPKGFGSTVNIVIPWKTLDEFKLLSLMFKHEKQAALW</sequence>
<organism evidence="2">
    <name type="scientific">uncultured Caudovirales phage</name>
    <dbReference type="NCBI Taxonomy" id="2100421"/>
    <lineage>
        <taxon>Viruses</taxon>
        <taxon>Duplodnaviria</taxon>
        <taxon>Heunggongvirae</taxon>
        <taxon>Uroviricota</taxon>
        <taxon>Caudoviricetes</taxon>
        <taxon>Peduoviridae</taxon>
        <taxon>Maltschvirus</taxon>
        <taxon>Maltschvirus maltsch</taxon>
    </lineage>
</organism>
<name>A0A6J5QZY8_9CAUD</name>